<keyword evidence="6" id="KW-0695">RNA-directed DNA polymerase</keyword>
<feature type="non-terminal residue" evidence="8">
    <location>
        <position position="86"/>
    </location>
</feature>
<evidence type="ECO:0000256" key="4">
    <source>
        <dbReference type="ARBA" id="ARBA00022759"/>
    </source>
</evidence>
<evidence type="ECO:0000259" key="7">
    <source>
        <dbReference type="Pfam" id="PF06817"/>
    </source>
</evidence>
<keyword evidence="9" id="KW-1185">Reference proteome</keyword>
<dbReference type="InterPro" id="IPR010661">
    <property type="entry name" value="RVT_thumb"/>
</dbReference>
<dbReference type="SUPFAM" id="SSF56672">
    <property type="entry name" value="DNA/RNA polymerases"/>
    <property type="match status" value="1"/>
</dbReference>
<feature type="non-terminal residue" evidence="8">
    <location>
        <position position="1"/>
    </location>
</feature>
<dbReference type="Gene3D" id="3.30.70.270">
    <property type="match status" value="1"/>
</dbReference>
<evidence type="ECO:0000256" key="3">
    <source>
        <dbReference type="ARBA" id="ARBA00022722"/>
    </source>
</evidence>
<protein>
    <submittedName>
        <fullName evidence="8">POK19 protein</fullName>
    </submittedName>
</protein>
<dbReference type="GO" id="GO:0016787">
    <property type="term" value="F:hydrolase activity"/>
    <property type="evidence" value="ECO:0007669"/>
    <property type="project" value="UniProtKB-KW"/>
</dbReference>
<dbReference type="EMBL" id="VYZS01209330">
    <property type="protein sequence ID" value="NXS12564.1"/>
    <property type="molecule type" value="Genomic_DNA"/>
</dbReference>
<name>A0A7L2RW58_9PASS</name>
<dbReference type="Pfam" id="PF06817">
    <property type="entry name" value="RVT_thumb"/>
    <property type="match status" value="1"/>
</dbReference>
<sequence length="86" mass="9439">CAKTVGSINWVHMYLGLTTKQLAPLFDLLKGDPDLLPLRQLTPEADKALTLVEEAVNERQVYQVETGVPVSLYIAIHDNHLVGISG</sequence>
<evidence type="ECO:0000256" key="2">
    <source>
        <dbReference type="ARBA" id="ARBA00022695"/>
    </source>
</evidence>
<dbReference type="PANTHER" id="PTHR41694">
    <property type="entry name" value="ENDOGENOUS RETROVIRUS GROUP K MEMBER POL PROTEIN"/>
    <property type="match status" value="1"/>
</dbReference>
<dbReference type="GO" id="GO:0035613">
    <property type="term" value="F:RNA stem-loop binding"/>
    <property type="evidence" value="ECO:0007669"/>
    <property type="project" value="TreeGrafter"/>
</dbReference>
<dbReference type="InterPro" id="IPR043128">
    <property type="entry name" value="Rev_trsase/Diguanyl_cyclase"/>
</dbReference>
<evidence type="ECO:0000313" key="8">
    <source>
        <dbReference type="EMBL" id="NXS12564.1"/>
    </source>
</evidence>
<keyword evidence="1" id="KW-0808">Transferase</keyword>
<dbReference type="PANTHER" id="PTHR41694:SF3">
    <property type="entry name" value="RNA-DIRECTED DNA POLYMERASE-RELATED"/>
    <property type="match status" value="1"/>
</dbReference>
<comment type="caution">
    <text evidence="8">The sequence shown here is derived from an EMBL/GenBank/DDBJ whole genome shotgun (WGS) entry which is preliminary data.</text>
</comment>
<keyword evidence="2" id="KW-0548">Nucleotidyltransferase</keyword>
<evidence type="ECO:0000256" key="6">
    <source>
        <dbReference type="ARBA" id="ARBA00022918"/>
    </source>
</evidence>
<proteinExistence type="predicted"/>
<accession>A0A7L2RW58</accession>
<dbReference type="GO" id="GO:0004519">
    <property type="term" value="F:endonuclease activity"/>
    <property type="evidence" value="ECO:0007669"/>
    <property type="project" value="UniProtKB-KW"/>
</dbReference>
<dbReference type="InterPro" id="IPR043502">
    <property type="entry name" value="DNA/RNA_pol_sf"/>
</dbReference>
<organism evidence="8 9">
    <name type="scientific">Neodrepanis coruscans</name>
    <name type="common">wattled asity</name>
    <dbReference type="NCBI Taxonomy" id="254563"/>
    <lineage>
        <taxon>Eukaryota</taxon>
        <taxon>Metazoa</taxon>
        <taxon>Chordata</taxon>
        <taxon>Craniata</taxon>
        <taxon>Vertebrata</taxon>
        <taxon>Euteleostomi</taxon>
        <taxon>Archelosauria</taxon>
        <taxon>Archosauria</taxon>
        <taxon>Dinosauria</taxon>
        <taxon>Saurischia</taxon>
        <taxon>Theropoda</taxon>
        <taxon>Coelurosauria</taxon>
        <taxon>Aves</taxon>
        <taxon>Neognathae</taxon>
        <taxon>Neoaves</taxon>
        <taxon>Telluraves</taxon>
        <taxon>Australaves</taxon>
        <taxon>Passeriformes</taxon>
        <taxon>Philepittidae</taxon>
        <taxon>Neodrepanis</taxon>
    </lineage>
</organism>
<keyword evidence="4" id="KW-0255">Endonuclease</keyword>
<dbReference type="OrthoDB" id="9395730at2759"/>
<evidence type="ECO:0000256" key="1">
    <source>
        <dbReference type="ARBA" id="ARBA00022679"/>
    </source>
</evidence>
<feature type="domain" description="Reverse transcriptase thumb" evidence="7">
    <location>
        <begin position="3"/>
        <end position="49"/>
    </location>
</feature>
<dbReference type="AlphaFoldDB" id="A0A7L2RW58"/>
<keyword evidence="5" id="KW-0378">Hydrolase</keyword>
<keyword evidence="3" id="KW-0540">Nuclease</keyword>
<evidence type="ECO:0000256" key="5">
    <source>
        <dbReference type="ARBA" id="ARBA00022801"/>
    </source>
</evidence>
<reference evidence="8 9" key="1">
    <citation type="submission" date="2019-09" db="EMBL/GenBank/DDBJ databases">
        <title>Bird 10,000 Genomes (B10K) Project - Family phase.</title>
        <authorList>
            <person name="Zhang G."/>
        </authorList>
    </citation>
    <scope>NUCLEOTIDE SEQUENCE [LARGE SCALE GENOMIC DNA]</scope>
    <source>
        <strain evidence="8">B10K-DU-002-79</strain>
    </source>
</reference>
<gene>
    <name evidence="8" type="primary">Ervk19_1</name>
    <name evidence="8" type="ORF">NEOCOR_R09303</name>
</gene>
<evidence type="ECO:0000313" key="9">
    <source>
        <dbReference type="Proteomes" id="UP000560066"/>
    </source>
</evidence>
<dbReference type="Proteomes" id="UP000560066">
    <property type="component" value="Unassembled WGS sequence"/>
</dbReference>
<dbReference type="GO" id="GO:0003964">
    <property type="term" value="F:RNA-directed DNA polymerase activity"/>
    <property type="evidence" value="ECO:0007669"/>
    <property type="project" value="UniProtKB-KW"/>
</dbReference>